<dbReference type="InterPro" id="IPR014729">
    <property type="entry name" value="Rossmann-like_a/b/a_fold"/>
</dbReference>
<evidence type="ECO:0000256" key="9">
    <source>
        <dbReference type="RuleBase" id="RU363037"/>
    </source>
</evidence>
<dbReference type="InterPro" id="IPR033910">
    <property type="entry name" value="GluRS_core"/>
</dbReference>
<keyword evidence="5 9" id="KW-0067">ATP-binding</keyword>
<evidence type="ECO:0000313" key="11">
    <source>
        <dbReference type="EMBL" id="KAK2195770.1"/>
    </source>
</evidence>
<dbReference type="InterPro" id="IPR004527">
    <property type="entry name" value="Glu-tRNA-ligase_bac/mito"/>
</dbReference>
<dbReference type="GO" id="GO:0000049">
    <property type="term" value="F:tRNA binding"/>
    <property type="evidence" value="ECO:0007669"/>
    <property type="project" value="InterPro"/>
</dbReference>
<gene>
    <name evidence="11" type="ORF">BdWA1_002364</name>
</gene>
<dbReference type="InterPro" id="IPR001412">
    <property type="entry name" value="aa-tRNA-synth_I_CS"/>
</dbReference>
<reference evidence="11" key="1">
    <citation type="journal article" date="2023" name="Nat. Microbiol.">
        <title>Babesia duncani multi-omics identifies virulence factors and drug targets.</title>
        <authorList>
            <person name="Singh P."/>
            <person name="Lonardi S."/>
            <person name="Liang Q."/>
            <person name="Vydyam P."/>
            <person name="Khabirova E."/>
            <person name="Fang T."/>
            <person name="Gihaz S."/>
            <person name="Thekkiniath J."/>
            <person name="Munshi M."/>
            <person name="Abel S."/>
            <person name="Ciampossin L."/>
            <person name="Batugedara G."/>
            <person name="Gupta M."/>
            <person name="Lu X.M."/>
            <person name="Lenz T."/>
            <person name="Chakravarty S."/>
            <person name="Cornillot E."/>
            <person name="Hu Y."/>
            <person name="Ma W."/>
            <person name="Gonzalez L.M."/>
            <person name="Sanchez S."/>
            <person name="Estrada K."/>
            <person name="Sanchez-Flores A."/>
            <person name="Montero E."/>
            <person name="Harb O.S."/>
            <person name="Le Roch K.G."/>
            <person name="Mamoun C.B."/>
        </authorList>
    </citation>
    <scope>NUCLEOTIDE SEQUENCE</scope>
    <source>
        <strain evidence="11">WA1</strain>
    </source>
</reference>
<evidence type="ECO:0000256" key="3">
    <source>
        <dbReference type="ARBA" id="ARBA00022598"/>
    </source>
</evidence>
<dbReference type="InterPro" id="IPR008925">
    <property type="entry name" value="aa_tRNA-synth_I_cd-bd_sf"/>
</dbReference>
<evidence type="ECO:0000256" key="1">
    <source>
        <dbReference type="ARBA" id="ARBA00007894"/>
    </source>
</evidence>
<evidence type="ECO:0000259" key="10">
    <source>
        <dbReference type="Pfam" id="PF00749"/>
    </source>
</evidence>
<comment type="caution">
    <text evidence="11">The sequence shown here is derived from an EMBL/GenBank/DDBJ whole genome shotgun (WGS) entry which is preliminary data.</text>
</comment>
<dbReference type="EMBL" id="JALLKP010000003">
    <property type="protein sequence ID" value="KAK2195770.1"/>
    <property type="molecule type" value="Genomic_DNA"/>
</dbReference>
<dbReference type="Pfam" id="PF00749">
    <property type="entry name" value="tRNA-synt_1c"/>
    <property type="match status" value="1"/>
</dbReference>
<dbReference type="PRINTS" id="PR00987">
    <property type="entry name" value="TRNASYNTHGLU"/>
</dbReference>
<dbReference type="PANTHER" id="PTHR43311">
    <property type="entry name" value="GLUTAMATE--TRNA LIGASE"/>
    <property type="match status" value="1"/>
</dbReference>
<keyword evidence="6 9" id="KW-0648">Protein biosynthesis</keyword>
<feature type="domain" description="Glutamyl/glutaminyl-tRNA synthetase class Ib catalytic" evidence="10">
    <location>
        <begin position="30"/>
        <end position="329"/>
    </location>
</feature>
<organism evidence="11 12">
    <name type="scientific">Babesia duncani</name>
    <dbReference type="NCBI Taxonomy" id="323732"/>
    <lineage>
        <taxon>Eukaryota</taxon>
        <taxon>Sar</taxon>
        <taxon>Alveolata</taxon>
        <taxon>Apicomplexa</taxon>
        <taxon>Aconoidasida</taxon>
        <taxon>Piroplasmida</taxon>
        <taxon>Babesiidae</taxon>
        <taxon>Babesia</taxon>
    </lineage>
</organism>
<dbReference type="GO" id="GO:0005739">
    <property type="term" value="C:mitochondrion"/>
    <property type="evidence" value="ECO:0007669"/>
    <property type="project" value="TreeGrafter"/>
</dbReference>
<dbReference type="PANTHER" id="PTHR43311:SF2">
    <property type="entry name" value="GLUTAMATE--TRNA LIGASE, MITOCHONDRIAL-RELATED"/>
    <property type="match status" value="1"/>
</dbReference>
<dbReference type="InterPro" id="IPR049940">
    <property type="entry name" value="GluQ/Sye"/>
</dbReference>
<name>A0AAD9PJ15_9APIC</name>
<dbReference type="RefSeq" id="XP_067802613.1">
    <property type="nucleotide sequence ID" value="XM_067947391.1"/>
</dbReference>
<proteinExistence type="inferred from homology"/>
<dbReference type="SUPFAM" id="SSF52374">
    <property type="entry name" value="Nucleotidylyl transferase"/>
    <property type="match status" value="1"/>
</dbReference>
<dbReference type="NCBIfam" id="TIGR00464">
    <property type="entry name" value="gltX_bact"/>
    <property type="match status" value="1"/>
</dbReference>
<dbReference type="CDD" id="cd00808">
    <property type="entry name" value="GluRS_core"/>
    <property type="match status" value="1"/>
</dbReference>
<dbReference type="GO" id="GO:0008270">
    <property type="term" value="F:zinc ion binding"/>
    <property type="evidence" value="ECO:0007669"/>
    <property type="project" value="InterPro"/>
</dbReference>
<dbReference type="GO" id="GO:0004818">
    <property type="term" value="F:glutamate-tRNA ligase activity"/>
    <property type="evidence" value="ECO:0007669"/>
    <property type="project" value="UniProtKB-EC"/>
</dbReference>
<dbReference type="PROSITE" id="PS00178">
    <property type="entry name" value="AA_TRNA_LIGASE_I"/>
    <property type="match status" value="1"/>
</dbReference>
<dbReference type="GO" id="GO:0006424">
    <property type="term" value="P:glutamyl-tRNA aminoacylation"/>
    <property type="evidence" value="ECO:0007669"/>
    <property type="project" value="InterPro"/>
</dbReference>
<dbReference type="GeneID" id="94336662"/>
<dbReference type="Proteomes" id="UP001214638">
    <property type="component" value="Unassembled WGS sequence"/>
</dbReference>
<dbReference type="SUPFAM" id="SSF48163">
    <property type="entry name" value="An anticodon-binding domain of class I aminoacyl-tRNA synthetases"/>
    <property type="match status" value="1"/>
</dbReference>
<comment type="similarity">
    <text evidence="1">Belongs to the class-I aminoacyl-tRNA synthetase family. Glutamate--tRNA ligase type 1 subfamily.</text>
</comment>
<dbReference type="Gene3D" id="3.40.50.620">
    <property type="entry name" value="HUPs"/>
    <property type="match status" value="1"/>
</dbReference>
<dbReference type="KEGG" id="bdw:94336662"/>
<accession>A0AAD9PJ15</accession>
<keyword evidence="7 9" id="KW-0030">Aminoacyl-tRNA synthetase</keyword>
<evidence type="ECO:0000313" key="12">
    <source>
        <dbReference type="Proteomes" id="UP001214638"/>
    </source>
</evidence>
<protein>
    <recommendedName>
        <fullName evidence="2">glutamate--tRNA ligase</fullName>
        <ecNumber evidence="2">6.1.1.17</ecNumber>
    </recommendedName>
    <alternativeName>
        <fullName evidence="8">Glutamyl-tRNA synthetase</fullName>
    </alternativeName>
</protein>
<evidence type="ECO:0000256" key="2">
    <source>
        <dbReference type="ARBA" id="ARBA00012835"/>
    </source>
</evidence>
<evidence type="ECO:0000256" key="5">
    <source>
        <dbReference type="ARBA" id="ARBA00022840"/>
    </source>
</evidence>
<evidence type="ECO:0000256" key="8">
    <source>
        <dbReference type="ARBA" id="ARBA00030865"/>
    </source>
</evidence>
<evidence type="ECO:0000256" key="6">
    <source>
        <dbReference type="ARBA" id="ARBA00022917"/>
    </source>
</evidence>
<dbReference type="HAMAP" id="MF_00022">
    <property type="entry name" value="Glu_tRNA_synth_type1"/>
    <property type="match status" value="1"/>
</dbReference>
<dbReference type="InterPro" id="IPR020058">
    <property type="entry name" value="Glu/Gln-tRNA-synth_Ib_cat-dom"/>
</dbReference>
<evidence type="ECO:0000256" key="4">
    <source>
        <dbReference type="ARBA" id="ARBA00022741"/>
    </source>
</evidence>
<dbReference type="GO" id="GO:0005524">
    <property type="term" value="F:ATP binding"/>
    <property type="evidence" value="ECO:0007669"/>
    <property type="project" value="UniProtKB-KW"/>
</dbReference>
<dbReference type="InterPro" id="IPR000924">
    <property type="entry name" value="Glu/Gln-tRNA-synth"/>
</dbReference>
<dbReference type="AlphaFoldDB" id="A0AAD9PJ15"/>
<dbReference type="EC" id="6.1.1.17" evidence="2"/>
<keyword evidence="4 9" id="KW-0547">Nucleotide-binding</keyword>
<keyword evidence="12" id="KW-1185">Reference proteome</keyword>
<evidence type="ECO:0000256" key="7">
    <source>
        <dbReference type="ARBA" id="ARBA00023146"/>
    </source>
</evidence>
<sequence length="513" mass="59256">MLLSRHGYHKKQFRCQFILHGGPINVASDEIRVRFAPSPTGSLHVGGVRTYLYNYLFAKKNKGAIILRLDDTDTERLDEGSEYDILEGLRWLGLQWDEGIDAGGNCAPYNQLARKEIYSACANRLIAENKAYYCFCSKEEIDMQRKKLMENKMYYKYNKKCSGLDNDTIKHYIDNAKPFAIRLRSSAFENDDFVIIRSNGLATYNFACAVDDALMKISHVIRGLDHLSNTEKQQQIIDALGYQRPLYIHCSLLMDNTEKLSKSTNNFATLTQLRSKGIHPKVLISYLVRLGTGFSDEKTCTSLDKLAEEFSIDQLKTSAIEFDFNKLLWLNREYLASLNKDEFMEQMKMFVDYFNYSNTDYPMESLLEISKQCFDILITGVSTFEDYLINLIESLKYRKNELAAIIYKDMNKAQVNSAKAFLKWFSDYTNNYILSNGSPEDQLESFKSIFINKHFPQEFQCTNPLRLIRIALTGTTSGVSLLNLIQLWQVAEKQKLTNFITLKERINFINNML</sequence>
<keyword evidence="3 9" id="KW-0436">Ligase</keyword>